<gene>
    <name evidence="1" type="ORF">H2198_002986</name>
</gene>
<name>A0ACC3ACN6_9EURO</name>
<organism evidence="1 2">
    <name type="scientific">Neophaeococcomyces mojaviensis</name>
    <dbReference type="NCBI Taxonomy" id="3383035"/>
    <lineage>
        <taxon>Eukaryota</taxon>
        <taxon>Fungi</taxon>
        <taxon>Dikarya</taxon>
        <taxon>Ascomycota</taxon>
        <taxon>Pezizomycotina</taxon>
        <taxon>Eurotiomycetes</taxon>
        <taxon>Chaetothyriomycetidae</taxon>
        <taxon>Chaetothyriales</taxon>
        <taxon>Chaetothyriales incertae sedis</taxon>
        <taxon>Neophaeococcomyces</taxon>
    </lineage>
</organism>
<proteinExistence type="predicted"/>
<comment type="caution">
    <text evidence="1">The sequence shown here is derived from an EMBL/GenBank/DDBJ whole genome shotgun (WGS) entry which is preliminary data.</text>
</comment>
<reference evidence="1" key="1">
    <citation type="submission" date="2022-10" db="EMBL/GenBank/DDBJ databases">
        <title>Culturing micro-colonial fungi from biological soil crusts in the Mojave desert and describing Neophaeococcomyces mojavensis, and introducing the new genera and species Taxawa tesnikishii.</title>
        <authorList>
            <person name="Kurbessoian T."/>
            <person name="Stajich J.E."/>
        </authorList>
    </citation>
    <scope>NUCLEOTIDE SEQUENCE</scope>
    <source>
        <strain evidence="1">JES_112</strain>
    </source>
</reference>
<keyword evidence="2" id="KW-1185">Reference proteome</keyword>
<evidence type="ECO:0000313" key="2">
    <source>
        <dbReference type="Proteomes" id="UP001172386"/>
    </source>
</evidence>
<accession>A0ACC3ACN6</accession>
<evidence type="ECO:0000313" key="1">
    <source>
        <dbReference type="EMBL" id="KAJ9659738.1"/>
    </source>
</evidence>
<sequence length="173" mass="19261">MVEDLKINTVLGNVTREIVEPVEGQSNFKELDAAVYAAREHDLKLVILLFGAFKNGNTTLTIGALGMSSYAPLWVKTNNKRFPRAKIRNTKGILKSSNVLSLFDDATREADARTYVAMMSHLKEIDEDHSTVIMVQVENEPGLLGDSRDRCHAAGKACEEDMPDEVVSFFRDD</sequence>
<protein>
    <submittedName>
        <fullName evidence="1">Uncharacterized protein</fullName>
    </submittedName>
</protein>
<dbReference type="Proteomes" id="UP001172386">
    <property type="component" value="Unassembled WGS sequence"/>
</dbReference>
<dbReference type="EMBL" id="JAPDRQ010000037">
    <property type="protein sequence ID" value="KAJ9659738.1"/>
    <property type="molecule type" value="Genomic_DNA"/>
</dbReference>